<dbReference type="SFLD" id="SFLDS00003">
    <property type="entry name" value="Haloacid_Dehalogenase"/>
    <property type="match status" value="1"/>
</dbReference>
<organism evidence="1 2">
    <name type="scientific">Methanococcoides burtonii (strain DSM 6242 / NBRC 107633 / OCM 468 / ACE-M)</name>
    <dbReference type="NCBI Taxonomy" id="259564"/>
    <lineage>
        <taxon>Archaea</taxon>
        <taxon>Methanobacteriati</taxon>
        <taxon>Methanobacteriota</taxon>
        <taxon>Stenosarchaea group</taxon>
        <taxon>Methanomicrobia</taxon>
        <taxon>Methanosarcinales</taxon>
        <taxon>Methanosarcinaceae</taxon>
        <taxon>Methanococcoides</taxon>
    </lineage>
</organism>
<dbReference type="GO" id="GO:0006281">
    <property type="term" value="P:DNA repair"/>
    <property type="evidence" value="ECO:0007669"/>
    <property type="project" value="TreeGrafter"/>
</dbReference>
<protein>
    <submittedName>
        <fullName evidence="1">Haloacid dehalogenase-like hydrolase</fullName>
    </submittedName>
</protein>
<dbReference type="GO" id="GO:0008967">
    <property type="term" value="F:phosphoglycolate phosphatase activity"/>
    <property type="evidence" value="ECO:0007669"/>
    <property type="project" value="TreeGrafter"/>
</dbReference>
<gene>
    <name evidence="1" type="ordered locus">Mbur_1599</name>
</gene>
<accession>Q12VM3</accession>
<dbReference type="Gene3D" id="1.10.150.240">
    <property type="entry name" value="Putative phosphatase, domain 2"/>
    <property type="match status" value="1"/>
</dbReference>
<dbReference type="InterPro" id="IPR023214">
    <property type="entry name" value="HAD_sf"/>
</dbReference>
<dbReference type="RefSeq" id="WP_011499647.1">
    <property type="nucleotide sequence ID" value="NC_007955.1"/>
</dbReference>
<dbReference type="HOGENOM" id="CLU_100976_1_0_2"/>
<dbReference type="Proteomes" id="UP000001979">
    <property type="component" value="Chromosome"/>
</dbReference>
<evidence type="ECO:0000313" key="1">
    <source>
        <dbReference type="EMBL" id="ABE52503.1"/>
    </source>
</evidence>
<dbReference type="InterPro" id="IPR036412">
    <property type="entry name" value="HAD-like_sf"/>
</dbReference>
<keyword evidence="2" id="KW-1185">Reference proteome</keyword>
<dbReference type="InterPro" id="IPR023198">
    <property type="entry name" value="PGP-like_dom2"/>
</dbReference>
<dbReference type="SUPFAM" id="SSF56784">
    <property type="entry name" value="HAD-like"/>
    <property type="match status" value="1"/>
</dbReference>
<dbReference type="GeneID" id="3998686"/>
<reference evidence="2" key="1">
    <citation type="journal article" date="2009" name="ISME J.">
        <title>The genome sequence of the psychrophilic archaeon, Methanococcoides burtonii: the role of genome evolution in cold adaptation.</title>
        <authorList>
            <person name="Allen M.A."/>
            <person name="Lauro F.M."/>
            <person name="Williams T.J."/>
            <person name="Burg D."/>
            <person name="Siddiqui K.S."/>
            <person name="De Francisci D."/>
            <person name="Chong K.W."/>
            <person name="Pilak O."/>
            <person name="Chew H.H."/>
            <person name="De Maere M.Z."/>
            <person name="Ting L."/>
            <person name="Katrib M."/>
            <person name="Ng C."/>
            <person name="Sowers K.R."/>
            <person name="Galperin M.Y."/>
            <person name="Anderson I.J."/>
            <person name="Ivanova N."/>
            <person name="Dalin E."/>
            <person name="Martinez M."/>
            <person name="Lapidus A."/>
            <person name="Hauser L."/>
            <person name="Land M."/>
            <person name="Thomas T."/>
            <person name="Cavicchioli R."/>
        </authorList>
    </citation>
    <scope>NUCLEOTIDE SEQUENCE [LARGE SCALE GENOMIC DNA]</scope>
    <source>
        <strain evidence="2">DSM 6242 / NBRC 107633 / OCM 468 / ACE-M</strain>
    </source>
</reference>
<name>Q12VM3_METBU</name>
<dbReference type="GO" id="GO:0005829">
    <property type="term" value="C:cytosol"/>
    <property type="evidence" value="ECO:0007669"/>
    <property type="project" value="TreeGrafter"/>
</dbReference>
<proteinExistence type="predicted"/>
<dbReference type="InterPro" id="IPR041492">
    <property type="entry name" value="HAD_2"/>
</dbReference>
<dbReference type="Gene3D" id="3.40.50.1000">
    <property type="entry name" value="HAD superfamily/HAD-like"/>
    <property type="match status" value="1"/>
</dbReference>
<dbReference type="EMBL" id="CP000300">
    <property type="protein sequence ID" value="ABE52503.1"/>
    <property type="molecule type" value="Genomic_DNA"/>
</dbReference>
<dbReference type="KEGG" id="mbu:Mbur_1599"/>
<dbReference type="Pfam" id="PF13419">
    <property type="entry name" value="HAD_2"/>
    <property type="match status" value="1"/>
</dbReference>
<dbReference type="InterPro" id="IPR050155">
    <property type="entry name" value="HAD-like_hydrolase_sf"/>
</dbReference>
<dbReference type="OrthoDB" id="31229at2157"/>
<sequence>MKIKNIIFDFDGVILNSMAIKTKAFRDLFSSYPKNVVDDFIEYHLKNGGVSRYRKIDYFHKQLLGIDISEKEILEYAQKYSSLTRNELTDPNYLIQDTFNFIKCNHSRYNMHIASGADEKDLIYICNGLEISKYFMTINGSPIIKSEIIDTILTTYKYKKEETCLIGDSINDHEAAKKNSILFFGYNCKELAHMNEYISTFNEFDMGANDE</sequence>
<dbReference type="PANTHER" id="PTHR43434">
    <property type="entry name" value="PHOSPHOGLYCOLATE PHOSPHATASE"/>
    <property type="match status" value="1"/>
</dbReference>
<dbReference type="AlphaFoldDB" id="Q12VM3"/>
<dbReference type="PANTHER" id="PTHR43434:SF1">
    <property type="entry name" value="PHOSPHOGLYCOLATE PHOSPHATASE"/>
    <property type="match status" value="1"/>
</dbReference>
<dbReference type="SFLD" id="SFLDG01129">
    <property type="entry name" value="C1.5:_HAD__Beta-PGM__Phosphata"/>
    <property type="match status" value="1"/>
</dbReference>
<dbReference type="STRING" id="259564.Mbur_1599"/>
<evidence type="ECO:0000313" key="2">
    <source>
        <dbReference type="Proteomes" id="UP000001979"/>
    </source>
</evidence>